<dbReference type="SUPFAM" id="SSF51735">
    <property type="entry name" value="NAD(P)-binding Rossmann-fold domains"/>
    <property type="match status" value="1"/>
</dbReference>
<dbReference type="EC" id="1.3.1.104" evidence="11"/>
<keyword evidence="5" id="KW-0521">NADP</keyword>
<dbReference type="STRING" id="7102.A0A2A4JP94"/>
<evidence type="ECO:0000256" key="7">
    <source>
        <dbReference type="ARBA" id="ARBA00023002"/>
    </source>
</evidence>
<evidence type="ECO:0000256" key="14">
    <source>
        <dbReference type="ARBA" id="ARBA00048843"/>
    </source>
</evidence>
<keyword evidence="7" id="KW-0560">Oxidoreductase</keyword>
<evidence type="ECO:0000256" key="6">
    <source>
        <dbReference type="ARBA" id="ARBA00022946"/>
    </source>
</evidence>
<feature type="region of interest" description="Disordered" evidence="15">
    <location>
        <begin position="333"/>
        <end position="357"/>
    </location>
</feature>
<evidence type="ECO:0000256" key="1">
    <source>
        <dbReference type="ARBA" id="ARBA00004173"/>
    </source>
</evidence>
<evidence type="ECO:0000256" key="11">
    <source>
        <dbReference type="ARBA" id="ARBA00038963"/>
    </source>
</evidence>
<evidence type="ECO:0000256" key="10">
    <source>
        <dbReference type="ARBA" id="ARBA00023160"/>
    </source>
</evidence>
<proteinExistence type="inferred from homology"/>
<dbReference type="InterPro" id="IPR011032">
    <property type="entry name" value="GroES-like_sf"/>
</dbReference>
<dbReference type="GO" id="GO:0006633">
    <property type="term" value="P:fatty acid biosynthetic process"/>
    <property type="evidence" value="ECO:0007669"/>
    <property type="project" value="UniProtKB-KW"/>
</dbReference>
<dbReference type="Gene3D" id="3.40.50.720">
    <property type="entry name" value="NAD(P)-binding Rossmann-like Domain"/>
    <property type="match status" value="1"/>
</dbReference>
<dbReference type="InterPro" id="IPR013149">
    <property type="entry name" value="ADH-like_C"/>
</dbReference>
<dbReference type="InterPro" id="IPR051034">
    <property type="entry name" value="Mito_Enoyl-ACP_Reductase"/>
</dbReference>
<dbReference type="FunFam" id="3.40.50.720:FF:000112">
    <property type="entry name" value="Enoyl-[acyl-carrier-protein] reductase 1, mitochondrial"/>
    <property type="match status" value="1"/>
</dbReference>
<dbReference type="InterPro" id="IPR013154">
    <property type="entry name" value="ADH-like_N"/>
</dbReference>
<accession>A0A2A4JP94</accession>
<evidence type="ECO:0000256" key="8">
    <source>
        <dbReference type="ARBA" id="ARBA00023098"/>
    </source>
</evidence>
<dbReference type="AlphaFoldDB" id="A0A2A4JP94"/>
<keyword evidence="10" id="KW-0275">Fatty acid biosynthesis</keyword>
<evidence type="ECO:0000256" key="2">
    <source>
        <dbReference type="ARBA" id="ARBA00010371"/>
    </source>
</evidence>
<keyword evidence="8" id="KW-0443">Lipid metabolism</keyword>
<protein>
    <recommendedName>
        <fullName evidence="12">Enoyl-[acyl-carrier-protein] reductase, mitochondrial</fullName>
        <ecNumber evidence="11">1.3.1.104</ecNumber>
    </recommendedName>
    <alternativeName>
        <fullName evidence="13">2-enoyl thioester reductase</fullName>
    </alternativeName>
</protein>
<keyword evidence="4" id="KW-0276">Fatty acid metabolism</keyword>
<keyword evidence="9" id="KW-0496">Mitochondrion</keyword>
<comment type="caution">
    <text evidence="17">The sequence shown here is derived from an EMBL/GenBank/DDBJ whole genome shotgun (WGS) entry which is preliminary data.</text>
</comment>
<keyword evidence="3" id="KW-0444">Lipid biosynthesis</keyword>
<dbReference type="InterPro" id="IPR036291">
    <property type="entry name" value="NAD(P)-bd_dom_sf"/>
</dbReference>
<comment type="subcellular location">
    <subcellularLocation>
        <location evidence="1">Mitochondrion</location>
    </subcellularLocation>
</comment>
<evidence type="ECO:0000256" key="5">
    <source>
        <dbReference type="ARBA" id="ARBA00022857"/>
    </source>
</evidence>
<reference evidence="17" key="1">
    <citation type="submission" date="2017-09" db="EMBL/GenBank/DDBJ databases">
        <title>Contemporary evolution of a Lepidopteran species, Heliothis virescens, in response to modern agricultural practices.</title>
        <authorList>
            <person name="Fritz M.L."/>
            <person name="Deyonke A.M."/>
            <person name="Papanicolaou A."/>
            <person name="Micinski S."/>
            <person name="Westbrook J."/>
            <person name="Gould F."/>
        </authorList>
    </citation>
    <scope>NUCLEOTIDE SEQUENCE [LARGE SCALE GENOMIC DNA]</scope>
    <source>
        <strain evidence="17">HvINT-</strain>
        <tissue evidence="17">Whole body</tissue>
    </source>
</reference>
<feature type="domain" description="Enoyl reductase (ER)" evidence="16">
    <location>
        <begin position="371"/>
        <end position="678"/>
    </location>
</feature>
<comment type="similarity">
    <text evidence="2">Belongs to the zinc-containing alcohol dehydrogenase family. Quinone oxidoreductase subfamily.</text>
</comment>
<dbReference type="SUPFAM" id="SSF50129">
    <property type="entry name" value="GroES-like"/>
    <property type="match status" value="1"/>
</dbReference>
<dbReference type="GO" id="GO:0005739">
    <property type="term" value="C:mitochondrion"/>
    <property type="evidence" value="ECO:0007669"/>
    <property type="project" value="UniProtKB-SubCell"/>
</dbReference>
<evidence type="ECO:0000256" key="4">
    <source>
        <dbReference type="ARBA" id="ARBA00022832"/>
    </source>
</evidence>
<evidence type="ECO:0000256" key="13">
    <source>
        <dbReference type="ARBA" id="ARBA00042123"/>
    </source>
</evidence>
<evidence type="ECO:0000259" key="16">
    <source>
        <dbReference type="SMART" id="SM00829"/>
    </source>
</evidence>
<evidence type="ECO:0000256" key="9">
    <source>
        <dbReference type="ARBA" id="ARBA00023128"/>
    </source>
</evidence>
<dbReference type="GO" id="GO:0141148">
    <property type="term" value="F:enoyl-[acyl-carrier-protein] reductase (NADPH) activity"/>
    <property type="evidence" value="ECO:0007669"/>
    <property type="project" value="UniProtKB-EC"/>
</dbReference>
<evidence type="ECO:0000256" key="12">
    <source>
        <dbReference type="ARBA" id="ARBA00041058"/>
    </source>
</evidence>
<keyword evidence="6" id="KW-0809">Transit peptide</keyword>
<comment type="catalytic activity">
    <reaction evidence="14">
        <text>a 2,3-saturated acyl-[ACP] + NADP(+) = a (2E)-enoyl-[ACP] + NADPH + H(+)</text>
        <dbReference type="Rhea" id="RHEA:22564"/>
        <dbReference type="Rhea" id="RHEA-COMP:9925"/>
        <dbReference type="Rhea" id="RHEA-COMP:9926"/>
        <dbReference type="ChEBI" id="CHEBI:15378"/>
        <dbReference type="ChEBI" id="CHEBI:57783"/>
        <dbReference type="ChEBI" id="CHEBI:58349"/>
        <dbReference type="ChEBI" id="CHEBI:78784"/>
        <dbReference type="ChEBI" id="CHEBI:78785"/>
        <dbReference type="EC" id="1.3.1.104"/>
    </reaction>
</comment>
<dbReference type="SMART" id="SM00829">
    <property type="entry name" value="PKS_ER"/>
    <property type="match status" value="1"/>
</dbReference>
<evidence type="ECO:0000313" key="17">
    <source>
        <dbReference type="EMBL" id="PCG73821.1"/>
    </source>
</evidence>
<dbReference type="InterPro" id="IPR020843">
    <property type="entry name" value="ER"/>
</dbReference>
<name>A0A2A4JP94_HELVI</name>
<dbReference type="Pfam" id="PF00107">
    <property type="entry name" value="ADH_zinc_N"/>
    <property type="match status" value="1"/>
</dbReference>
<gene>
    <name evidence="17" type="ORF">B5V51_14310</name>
</gene>
<dbReference type="PANTHER" id="PTHR43981:SF2">
    <property type="entry name" value="ENOYL-[ACYL-CARRIER-PROTEIN] REDUCTASE, MITOCHONDRIAL"/>
    <property type="match status" value="1"/>
</dbReference>
<evidence type="ECO:0000256" key="15">
    <source>
        <dbReference type="SAM" id="MobiDB-lite"/>
    </source>
</evidence>
<evidence type="ECO:0000256" key="3">
    <source>
        <dbReference type="ARBA" id="ARBA00022516"/>
    </source>
</evidence>
<organism evidence="17">
    <name type="scientific">Heliothis virescens</name>
    <name type="common">Tobacco budworm moth</name>
    <dbReference type="NCBI Taxonomy" id="7102"/>
    <lineage>
        <taxon>Eukaryota</taxon>
        <taxon>Metazoa</taxon>
        <taxon>Ecdysozoa</taxon>
        <taxon>Arthropoda</taxon>
        <taxon>Hexapoda</taxon>
        <taxon>Insecta</taxon>
        <taxon>Pterygota</taxon>
        <taxon>Neoptera</taxon>
        <taxon>Endopterygota</taxon>
        <taxon>Lepidoptera</taxon>
        <taxon>Glossata</taxon>
        <taxon>Ditrysia</taxon>
        <taxon>Noctuoidea</taxon>
        <taxon>Noctuidae</taxon>
        <taxon>Heliothinae</taxon>
        <taxon>Heliothis</taxon>
    </lineage>
</organism>
<dbReference type="Pfam" id="PF08240">
    <property type="entry name" value="ADH_N"/>
    <property type="match status" value="1"/>
</dbReference>
<dbReference type="Gene3D" id="3.90.180.10">
    <property type="entry name" value="Medium-chain alcohol dehydrogenases, catalytic domain"/>
    <property type="match status" value="1"/>
</dbReference>
<dbReference type="PANTHER" id="PTHR43981">
    <property type="entry name" value="ENOYL-[ACYL-CARRIER-PROTEIN] REDUCTASE, MITOCHONDRIAL"/>
    <property type="match status" value="1"/>
</dbReference>
<dbReference type="EMBL" id="NWSH01000859">
    <property type="protein sequence ID" value="PCG73821.1"/>
    <property type="molecule type" value="Genomic_DNA"/>
</dbReference>
<sequence>MFELCKNRPSSVIASWIPICKDFGPNIVPGYGGILKNRKYFFRKSERRWKQTDDWKARYSHLYSSQRVFRSQEEEPRRISFMSNDSTPYTSLLMRMRATHRDSAIYASEANIPPDMSTLMSQHSDFYESYINSVRSEDWGGTETLLLDMVRARSREIEEEAQDKTLDLPHDDVSDDVSSEACVHGLSLRTTERSVSRSRVSRVSTRRDMDIPSILAFETPAIPAPVPLEIPGLQKVSVPENENIPRWSIRRSICPVCSQKWKDKSSVNNVKYSGLKRNSSAELPSVIAPARLRAAITTAYVPRPVLASVDEGSGIGRVMRNSSAAWQLTRARRFRTPKLQPPPPEATAPPSSTAPMARKDLDLRVNSEFGDPLNVLKIQECDVPPVGAQDVLVRMLAAPVNPADINTIQGNEGVGIVEEIGKEVSEICPGNKVVVTKPAQGTWRNLATFNKTILKVVPDNLGLPEAATLTVNPCTTLRMLTDFQPVRKCGLVVIQNGANSACGQNVIQICKAWGVKNINIVRNRPEINELKDYLQCLGATCVLTEDELKTTKIFKEKKIEKPSLALNCVGGKSSLQLMRQLKHSGCMVTYGGMSRKPVSIPTSAFIFKNLSFFGFWMTAWNKKAKSSEKDEMMSEVISLMCEKKLKAPVHKMVKFDEFKEAIGNTLNTKGFRGFKYILDFS</sequence>
<dbReference type="CDD" id="cd08290">
    <property type="entry name" value="ETR"/>
    <property type="match status" value="1"/>
</dbReference>